<evidence type="ECO:0000313" key="2">
    <source>
        <dbReference type="EMBL" id="ROH93787.1"/>
    </source>
</evidence>
<reference evidence="2 3" key="1">
    <citation type="submission" date="2018-10" db="EMBL/GenBank/DDBJ databases">
        <authorList>
            <person name="Chen W.-M."/>
        </authorList>
    </citation>
    <scope>NUCLEOTIDE SEQUENCE [LARGE SCALE GENOMIC DNA]</scope>
    <source>
        <strain evidence="2 3">THS-13</strain>
    </source>
</reference>
<sequence length="62" mass="7344">MARWARWSCPARSPCRLRRRPPRRKPNRRPPPHRRPIPPHPIPRLARRPSKNSLARGPLHPA</sequence>
<organism evidence="2 3">
    <name type="scientific">Stagnimonas aquatica</name>
    <dbReference type="NCBI Taxonomy" id="2689987"/>
    <lineage>
        <taxon>Bacteria</taxon>
        <taxon>Pseudomonadati</taxon>
        <taxon>Pseudomonadota</taxon>
        <taxon>Gammaproteobacteria</taxon>
        <taxon>Nevskiales</taxon>
        <taxon>Nevskiaceae</taxon>
        <taxon>Stagnimonas</taxon>
    </lineage>
</organism>
<dbReference type="InParanoid" id="A0A3N0VM06"/>
<name>A0A3N0VM06_9GAMM</name>
<evidence type="ECO:0000256" key="1">
    <source>
        <dbReference type="SAM" id="MobiDB-lite"/>
    </source>
</evidence>
<accession>A0A3N0VM06</accession>
<gene>
    <name evidence="2" type="ORF">ED208_04490</name>
</gene>
<dbReference type="Proteomes" id="UP000282106">
    <property type="component" value="Unassembled WGS sequence"/>
</dbReference>
<proteinExistence type="predicted"/>
<keyword evidence="3" id="KW-1185">Reference proteome</keyword>
<dbReference type="EMBL" id="RJVO01000001">
    <property type="protein sequence ID" value="ROH93787.1"/>
    <property type="molecule type" value="Genomic_DNA"/>
</dbReference>
<feature type="compositionally biased region" description="Basic residues" evidence="1">
    <location>
        <begin position="15"/>
        <end position="37"/>
    </location>
</feature>
<evidence type="ECO:0000313" key="3">
    <source>
        <dbReference type="Proteomes" id="UP000282106"/>
    </source>
</evidence>
<feature type="region of interest" description="Disordered" evidence="1">
    <location>
        <begin position="13"/>
        <end position="62"/>
    </location>
</feature>
<protein>
    <submittedName>
        <fullName evidence="2">Uncharacterized protein</fullName>
    </submittedName>
</protein>
<comment type="caution">
    <text evidence="2">The sequence shown here is derived from an EMBL/GenBank/DDBJ whole genome shotgun (WGS) entry which is preliminary data.</text>
</comment>
<dbReference type="AlphaFoldDB" id="A0A3N0VM06"/>